<dbReference type="Pfam" id="PF04675">
    <property type="entry name" value="DNA_ligase_A_N"/>
    <property type="match status" value="1"/>
</dbReference>
<keyword evidence="5" id="KW-0539">Nucleus</keyword>
<organism evidence="8">
    <name type="scientific">Rhodotorula toruloides</name>
    <name type="common">Yeast</name>
    <name type="synonym">Rhodosporidium toruloides</name>
    <dbReference type="NCBI Taxonomy" id="5286"/>
    <lineage>
        <taxon>Eukaryota</taxon>
        <taxon>Fungi</taxon>
        <taxon>Dikarya</taxon>
        <taxon>Basidiomycota</taxon>
        <taxon>Pucciniomycotina</taxon>
        <taxon>Microbotryomycetes</taxon>
        <taxon>Sporidiobolales</taxon>
        <taxon>Sporidiobolaceae</taxon>
        <taxon>Rhodotorula</taxon>
    </lineage>
</organism>
<dbReference type="Gene3D" id="3.30.470.30">
    <property type="entry name" value="DNA ligase/mRNA capping enzyme"/>
    <property type="match status" value="1"/>
</dbReference>
<dbReference type="PANTHER" id="PTHR45997">
    <property type="entry name" value="DNA LIGASE 4"/>
    <property type="match status" value="1"/>
</dbReference>
<gene>
    <name evidence="8" type="ORF">RHTO0S_13e03026g</name>
</gene>
<evidence type="ECO:0000256" key="5">
    <source>
        <dbReference type="ARBA" id="ARBA00023242"/>
    </source>
</evidence>
<dbReference type="PANTHER" id="PTHR45997:SF2">
    <property type="entry name" value="ATP DEPENDENT DNA LIGASE DOMAIN PROTEIN (AFU_ORTHOLOGUE AFUA_5G02430)"/>
    <property type="match status" value="1"/>
</dbReference>
<keyword evidence="4" id="KW-0067">ATP-binding</keyword>
<feature type="compositionally biased region" description="Polar residues" evidence="6">
    <location>
        <begin position="458"/>
        <end position="482"/>
    </location>
</feature>
<dbReference type="EMBL" id="LK052948">
    <property type="protein sequence ID" value="CDR46895.1"/>
    <property type="molecule type" value="Genomic_DNA"/>
</dbReference>
<dbReference type="GO" id="GO:0006297">
    <property type="term" value="P:nucleotide-excision repair, DNA gap filling"/>
    <property type="evidence" value="ECO:0007669"/>
    <property type="project" value="TreeGrafter"/>
</dbReference>
<dbReference type="InterPro" id="IPR012340">
    <property type="entry name" value="NA-bd_OB-fold"/>
</dbReference>
<dbReference type="GO" id="GO:0032807">
    <property type="term" value="C:DNA ligase IV complex"/>
    <property type="evidence" value="ECO:0007669"/>
    <property type="project" value="TreeGrafter"/>
</dbReference>
<dbReference type="GO" id="GO:0006310">
    <property type="term" value="P:DNA recombination"/>
    <property type="evidence" value="ECO:0007669"/>
    <property type="project" value="InterPro"/>
</dbReference>
<evidence type="ECO:0000256" key="2">
    <source>
        <dbReference type="ARBA" id="ARBA00022598"/>
    </source>
</evidence>
<dbReference type="SUPFAM" id="SSF56091">
    <property type="entry name" value="DNA ligase/mRNA capping enzyme, catalytic domain"/>
    <property type="match status" value="1"/>
</dbReference>
<protein>
    <submittedName>
        <fullName evidence="8">RHTO0S13e03026g1_1</fullName>
    </submittedName>
</protein>
<name>A0A061BG77_RHOTO</name>
<dbReference type="AlphaFoldDB" id="A0A061BG77"/>
<comment type="similarity">
    <text evidence="1">Belongs to the ATP-dependent DNA ligase family.</text>
</comment>
<keyword evidence="3" id="KW-0547">Nucleotide-binding</keyword>
<sequence length="1140" mass="125169">MAAPAPPPPSSLYANPIAFSLFSSLVQRIGAVPAVRKGARRLSGPGEGKPKQHKLLEAWVGAVKAEYDRDLPEGTIVLFFRLFFPDEGVRRRYDLREMLLGEALEGVYGARRGAFSSWNAQCEAGRASSTGCLGREVQIWLERDAKHAKGKGKELTLGRVDELLDELATLSSASAADVQALRLARRRPLKAILSDLLLPLSPPDAAVMIQIILRDLAPLLYPPPSSSADIVLSSYCLTSYTTGFIGLAEAMQVWHEGLPRLYRSVADLDWVTWTAEQTIRRGVSLCQPRPQLGLPIKVPKTEKPSSCARATKHVDGLVAVETKYDGERLQIHIDLSLPPSQQIRIFSKSSRDSTETRRSLLPIIRASLGLPLDPVAQALHPQLSQRLLHTLSSSSARPPIPPTKLVIEGEMVPYHEGRRQIDEFWKLAFAKACGGAPLEARSTKWNTRQRAAQEDDSVTTGATPSPNKPAQHQLPSAAQTASEGDALVGSNLHLMIVWFDVLYMDGESLLDEPYQARRARLESLVLPIEGFSILAESVSVDFDHKETALASLRDRFARIIASRCEGLMLKPLFSAYNDLRCGQRWVKLKKDFIPGAGDTMDVLIVGASWQRKRGRELLVPPSVYTTFFVGFRADDLGASLPTSRKPHYHILFSTSYGLSREQLAQVCFEVREDRPERFDFESSADGSAFKRVDRRKTLGPYAVYDAACCSFTFSLADHLYSNTTRPSVIFRQPRVMELNGAGFQRTPGCPYYELRWPRIIKASRPDESGSPLSLADLQRVAHEATGTVSSSAAALVDQIWNAAKRDGQKKESPAERYEREVKMWVQKLERADGIMRDPGEPAGNGLKHLKAVSSTLKRPKSLGSLAATEAQRNLDKSQPANPPRQVTPPRSDADRRTDSASLATLPATPPRLRSSVAMGRSVSSPCARSDAPSPPSQGVRPPVVTIDSTNTLLRRRTIAQTGSTLAEPSTFSSSTRKRRRLTSAVGNQSSVQLRSFASLPLSLYGVESHLEAAKFDFASYAWTLYPPLSPTAVVPEPRNPHLSLSNYIATPGKLLVAAGLARATELAPRKTGRDESLSQGVIYVSPGPASDDFVRRLEEDAWRAKQLAGQRATVWVLKREALETRGGCDLGMGSDVLTVL</sequence>
<feature type="region of interest" description="Disordered" evidence="6">
    <location>
        <begin position="867"/>
        <end position="985"/>
    </location>
</feature>
<evidence type="ECO:0000313" key="8">
    <source>
        <dbReference type="EMBL" id="CDR46895.1"/>
    </source>
</evidence>
<feature type="region of interest" description="Disordered" evidence="6">
    <location>
        <begin position="441"/>
        <end position="482"/>
    </location>
</feature>
<evidence type="ECO:0000256" key="6">
    <source>
        <dbReference type="SAM" id="MobiDB-lite"/>
    </source>
</evidence>
<dbReference type="InterPro" id="IPR029710">
    <property type="entry name" value="LIG4"/>
</dbReference>
<evidence type="ECO:0000259" key="7">
    <source>
        <dbReference type="PROSITE" id="PS50160"/>
    </source>
</evidence>
<dbReference type="InterPro" id="IPR012310">
    <property type="entry name" value="DNA_ligase_ATP-dep_cent"/>
</dbReference>
<dbReference type="Pfam" id="PF01068">
    <property type="entry name" value="DNA_ligase_A_M"/>
    <property type="match status" value="1"/>
</dbReference>
<dbReference type="GO" id="GO:0003677">
    <property type="term" value="F:DNA binding"/>
    <property type="evidence" value="ECO:0007669"/>
    <property type="project" value="InterPro"/>
</dbReference>
<dbReference type="OrthoDB" id="7482721at2759"/>
<dbReference type="PROSITE" id="PS50160">
    <property type="entry name" value="DNA_LIGASE_A3"/>
    <property type="match status" value="1"/>
</dbReference>
<dbReference type="InterPro" id="IPR036599">
    <property type="entry name" value="DNA_ligase_N_sf"/>
</dbReference>
<dbReference type="GO" id="GO:0006303">
    <property type="term" value="P:double-strand break repair via nonhomologous end joining"/>
    <property type="evidence" value="ECO:0007669"/>
    <property type="project" value="TreeGrafter"/>
</dbReference>
<proteinExistence type="inferred from homology"/>
<dbReference type="Gene3D" id="2.40.50.140">
    <property type="entry name" value="Nucleic acid-binding proteins"/>
    <property type="match status" value="1"/>
</dbReference>
<dbReference type="GO" id="GO:0005524">
    <property type="term" value="F:ATP binding"/>
    <property type="evidence" value="ECO:0007669"/>
    <property type="project" value="UniProtKB-KW"/>
</dbReference>
<evidence type="ECO:0000256" key="1">
    <source>
        <dbReference type="ARBA" id="ARBA00007572"/>
    </source>
</evidence>
<keyword evidence="2" id="KW-0436">Ligase</keyword>
<dbReference type="GO" id="GO:0003910">
    <property type="term" value="F:DNA ligase (ATP) activity"/>
    <property type="evidence" value="ECO:0007669"/>
    <property type="project" value="InterPro"/>
</dbReference>
<evidence type="ECO:0000256" key="4">
    <source>
        <dbReference type="ARBA" id="ARBA00022840"/>
    </source>
</evidence>
<dbReference type="InterPro" id="IPR012308">
    <property type="entry name" value="DNA_ligase_ATP-dep_N"/>
</dbReference>
<dbReference type="Gene3D" id="1.10.3260.10">
    <property type="entry name" value="DNA ligase, ATP-dependent, N-terminal domain"/>
    <property type="match status" value="1"/>
</dbReference>
<accession>A0A061BG77</accession>
<reference evidence="8" key="1">
    <citation type="journal article" date="2014" name="Genome Announc.">
        <title>Draft genome sequence of Rhodosporidium toruloides CECT1137, an oleaginous yeast of biotechnological interest.</title>
        <authorList>
            <person name="Morin N."/>
            <person name="Calcas X."/>
            <person name="Devillers H."/>
            <person name="Durrens P."/>
            <person name="Sherman D.J."/>
            <person name="Nicaud J.-M."/>
            <person name="Neuveglise C."/>
        </authorList>
    </citation>
    <scope>NUCLEOTIDE SEQUENCE</scope>
    <source>
        <strain evidence="8">CECT1137</strain>
    </source>
</reference>
<feature type="compositionally biased region" description="Polar residues" evidence="6">
    <location>
        <begin position="946"/>
        <end position="967"/>
    </location>
</feature>
<feature type="domain" description="ATP-dependent DNA ligase family profile" evidence="7">
    <location>
        <begin position="499"/>
        <end position="640"/>
    </location>
</feature>
<evidence type="ECO:0000256" key="3">
    <source>
        <dbReference type="ARBA" id="ARBA00022741"/>
    </source>
</evidence>